<evidence type="ECO:0000259" key="1">
    <source>
        <dbReference type="Pfam" id="PF02492"/>
    </source>
</evidence>
<gene>
    <name evidence="2" type="ORF">EDD59_11327</name>
</gene>
<dbReference type="GO" id="GO:0005737">
    <property type="term" value="C:cytoplasm"/>
    <property type="evidence" value="ECO:0007669"/>
    <property type="project" value="TreeGrafter"/>
</dbReference>
<dbReference type="InterPro" id="IPR027417">
    <property type="entry name" value="P-loop_NTPase"/>
</dbReference>
<organism evidence="2 3">
    <name type="scientific">Muricomes intestini</name>
    <dbReference type="NCBI Taxonomy" id="1796634"/>
    <lineage>
        <taxon>Bacteria</taxon>
        <taxon>Bacillati</taxon>
        <taxon>Bacillota</taxon>
        <taxon>Clostridia</taxon>
        <taxon>Lachnospirales</taxon>
        <taxon>Lachnospiraceae</taxon>
        <taxon>Muricomes</taxon>
    </lineage>
</organism>
<dbReference type="PANTHER" id="PTHR13748:SF46">
    <property type="entry name" value="ZINC CHAPERONE YEIR"/>
    <property type="match status" value="1"/>
</dbReference>
<keyword evidence="3" id="KW-1185">Reference proteome</keyword>
<dbReference type="Pfam" id="PF02492">
    <property type="entry name" value="cobW"/>
    <property type="match status" value="1"/>
</dbReference>
<dbReference type="Proteomes" id="UP000295726">
    <property type="component" value="Unassembled WGS sequence"/>
</dbReference>
<dbReference type="InterPro" id="IPR051316">
    <property type="entry name" value="Zinc-reg_GTPase_activator"/>
</dbReference>
<name>A0A4R3K5G6_9FIRM</name>
<evidence type="ECO:0000313" key="2">
    <source>
        <dbReference type="EMBL" id="TCS78068.1"/>
    </source>
</evidence>
<dbReference type="EMBL" id="SLZZ01000013">
    <property type="protein sequence ID" value="TCS78068.1"/>
    <property type="molecule type" value="Genomic_DNA"/>
</dbReference>
<dbReference type="AlphaFoldDB" id="A0A4R3K5G6"/>
<dbReference type="Gene3D" id="3.40.50.300">
    <property type="entry name" value="P-loop containing nucleotide triphosphate hydrolases"/>
    <property type="match status" value="1"/>
</dbReference>
<feature type="domain" description="CobW/HypB/UreG nucleotide-binding" evidence="1">
    <location>
        <begin position="2"/>
        <end position="171"/>
    </location>
</feature>
<dbReference type="PANTHER" id="PTHR13748">
    <property type="entry name" value="COBW-RELATED"/>
    <property type="match status" value="1"/>
</dbReference>
<protein>
    <submittedName>
        <fullName evidence="2">CobW/HypB/UreG family nucleotide-binding protein</fullName>
    </submittedName>
</protein>
<dbReference type="InterPro" id="IPR003495">
    <property type="entry name" value="CobW/HypB/UreG_nucleotide-bd"/>
</dbReference>
<evidence type="ECO:0000313" key="3">
    <source>
        <dbReference type="Proteomes" id="UP000295726"/>
    </source>
</evidence>
<proteinExistence type="predicted"/>
<dbReference type="SUPFAM" id="SSF52540">
    <property type="entry name" value="P-loop containing nucleoside triphosphate hydrolases"/>
    <property type="match status" value="1"/>
</dbReference>
<comment type="caution">
    <text evidence="2">The sequence shown here is derived from an EMBL/GenBank/DDBJ whole genome shotgun (WGS) entry which is preliminary data.</text>
</comment>
<sequence>MSGFLGVGKTTFLNKYIPALPGKTVIIENEFGEVRLDEELFGGDISVRELYAGCICCSLTMGFRDTISEIARSIKPDRIVIEPSGVGQLSDIVNVCMKAKIQEELPISITKLITIVDLDDYELAAKNFGRFYLDQIEQAGLLLLSNLDMGDESKKQRLLQTLKGTNPKALIYENDWRQLDTTVLLKLISQTENYKER</sequence>
<accession>A0A4R3K5G6</accession>
<reference evidence="2 3" key="1">
    <citation type="submission" date="2019-03" db="EMBL/GenBank/DDBJ databases">
        <title>Genomic Encyclopedia of Type Strains, Phase IV (KMG-IV): sequencing the most valuable type-strain genomes for metagenomic binning, comparative biology and taxonomic classification.</title>
        <authorList>
            <person name="Goeker M."/>
        </authorList>
    </citation>
    <scope>NUCLEOTIDE SEQUENCE [LARGE SCALE GENOMIC DNA]</scope>
    <source>
        <strain evidence="2 3">DSM 29489</strain>
    </source>
</reference>